<feature type="region of interest" description="Disordered" evidence="1">
    <location>
        <begin position="1197"/>
        <end position="1350"/>
    </location>
</feature>
<feature type="compositionally biased region" description="Polar residues" evidence="1">
    <location>
        <begin position="352"/>
        <end position="370"/>
    </location>
</feature>
<feature type="compositionally biased region" description="Polar residues" evidence="1">
    <location>
        <begin position="2652"/>
        <end position="2679"/>
    </location>
</feature>
<comment type="caution">
    <text evidence="4">The sequence shown here is derived from an EMBL/GenBank/DDBJ whole genome shotgun (WGS) entry which is preliminary data.</text>
</comment>
<protein>
    <submittedName>
        <fullName evidence="4">Protein TASOR</fullName>
    </submittedName>
</protein>
<feature type="compositionally biased region" description="Polar residues" evidence="1">
    <location>
        <begin position="1255"/>
        <end position="1282"/>
    </location>
</feature>
<feature type="region of interest" description="Disordered" evidence="1">
    <location>
        <begin position="350"/>
        <end position="370"/>
    </location>
</feature>
<evidence type="ECO:0000259" key="3">
    <source>
        <dbReference type="Pfam" id="PF15326"/>
    </source>
</evidence>
<feature type="compositionally biased region" description="Basic and acidic residues" evidence="1">
    <location>
        <begin position="1323"/>
        <end position="1332"/>
    </location>
</feature>
<dbReference type="PANTHER" id="PTHR22380:SF1">
    <property type="entry name" value="TESTIS-EXPRESSED PROTEIN 15"/>
    <property type="match status" value="1"/>
</dbReference>
<dbReference type="InterPro" id="IPR022188">
    <property type="entry name" value="TASOR_DUF3715"/>
</dbReference>
<feature type="region of interest" description="Disordered" evidence="1">
    <location>
        <begin position="2648"/>
        <end position="2749"/>
    </location>
</feature>
<feature type="region of interest" description="Disordered" evidence="1">
    <location>
        <begin position="594"/>
        <end position="617"/>
    </location>
</feature>
<feature type="domain" description="Testis expressed sequence 15" evidence="3">
    <location>
        <begin position="1864"/>
        <end position="2078"/>
    </location>
</feature>
<feature type="compositionally biased region" description="Polar residues" evidence="1">
    <location>
        <begin position="2783"/>
        <end position="2796"/>
    </location>
</feature>
<feature type="region of interest" description="Disordered" evidence="1">
    <location>
        <begin position="2566"/>
        <end position="2613"/>
    </location>
</feature>
<feature type="domain" description="TASOR pseudo-PARP" evidence="2">
    <location>
        <begin position="123"/>
        <end position="270"/>
    </location>
</feature>
<keyword evidence="5" id="KW-1185">Reference proteome</keyword>
<evidence type="ECO:0000259" key="2">
    <source>
        <dbReference type="Pfam" id="PF12509"/>
    </source>
</evidence>
<evidence type="ECO:0000313" key="5">
    <source>
        <dbReference type="Proteomes" id="UP001623349"/>
    </source>
</evidence>
<accession>A0ABQ0F1B6</accession>
<dbReference type="EMBL" id="BAAFST010000008">
    <property type="protein sequence ID" value="GAB1293084.1"/>
    <property type="molecule type" value="Genomic_DNA"/>
</dbReference>
<proteinExistence type="predicted"/>
<dbReference type="Proteomes" id="UP001623349">
    <property type="component" value="Unassembled WGS sequence"/>
</dbReference>
<evidence type="ECO:0000313" key="4">
    <source>
        <dbReference type="EMBL" id="GAB1293084.1"/>
    </source>
</evidence>
<dbReference type="InterPro" id="IPR026616">
    <property type="entry name" value="TEX15"/>
</dbReference>
<feature type="region of interest" description="Disordered" evidence="1">
    <location>
        <begin position="556"/>
        <end position="578"/>
    </location>
</feature>
<gene>
    <name evidence="4" type="ORF">APTSU1_000831500</name>
</gene>
<dbReference type="Pfam" id="PF12509">
    <property type="entry name" value="DUF3715"/>
    <property type="match status" value="1"/>
</dbReference>
<feature type="compositionally biased region" description="Low complexity" evidence="1">
    <location>
        <begin position="1239"/>
        <end position="1254"/>
    </location>
</feature>
<organism evidence="4 5">
    <name type="scientific">Apodemus speciosus</name>
    <name type="common">Large Japanese field mouse</name>
    <dbReference type="NCBI Taxonomy" id="105296"/>
    <lineage>
        <taxon>Eukaryota</taxon>
        <taxon>Metazoa</taxon>
        <taxon>Chordata</taxon>
        <taxon>Craniata</taxon>
        <taxon>Vertebrata</taxon>
        <taxon>Euteleostomi</taxon>
        <taxon>Mammalia</taxon>
        <taxon>Eutheria</taxon>
        <taxon>Euarchontoglires</taxon>
        <taxon>Glires</taxon>
        <taxon>Rodentia</taxon>
        <taxon>Myomorpha</taxon>
        <taxon>Muroidea</taxon>
        <taxon>Muridae</taxon>
        <taxon>Murinae</taxon>
        <taxon>Apodemus</taxon>
    </lineage>
</organism>
<dbReference type="InterPro" id="IPR032765">
    <property type="entry name" value="TEX15_dom"/>
</dbReference>
<feature type="compositionally biased region" description="Low complexity" evidence="1">
    <location>
        <begin position="556"/>
        <end position="567"/>
    </location>
</feature>
<name>A0ABQ0F1B6_APOSI</name>
<dbReference type="PANTHER" id="PTHR22380">
    <property type="entry name" value="TESTIS-EXPRESSED PROTEIN 15"/>
    <property type="match status" value="1"/>
</dbReference>
<dbReference type="Pfam" id="PF15326">
    <property type="entry name" value="TEX15"/>
    <property type="match status" value="2"/>
</dbReference>
<feature type="compositionally biased region" description="Polar residues" evidence="1">
    <location>
        <begin position="1217"/>
        <end position="1238"/>
    </location>
</feature>
<feature type="region of interest" description="Disordered" evidence="1">
    <location>
        <begin position="2906"/>
        <end position="2932"/>
    </location>
</feature>
<evidence type="ECO:0000256" key="1">
    <source>
        <dbReference type="SAM" id="MobiDB-lite"/>
    </source>
</evidence>
<sequence>MTSNNMEMNENEKCKSPDSECLWTTDAEANAGKKFTIPKIRRTTEKVYLSSCLTNTREYGLIHGTLKQCRLDVSCDLQLTCQFGDTKLVRNEYLEKQFAAKRVSLCSPGCPGTHSEDQADRSEMREGGRHSRELEEHFCFLALPQTDVVDVYQNGLSVSTSAPRILGNPLLGVYLFRHVDVALRHALSRSTAVESIMVFKVLFGRVKKIQPSIDKNKVSLDPSPNFDCHMSRNMPSLKETIELQTYNSMVYFYEYDFFSRPVDKPRQCLPYAIITVKCVGQKAGNGQLMTSLRFPSTGFPKRLERACSLNNCTIAKRIGKGKDATVIFEHFRKPVDPLVQENCPCKALNSEMGPSSSDTSNSYGNVQNGNNSVFEAYNRQTENSSKLRDASQVYAHNSGFSSIPTDNTANGNGDLFSVTYLRSILSSISAAFPSHNNTGSSTVITSKLIKDPRLMKREQSMRNQNNTAGLSDILPFDKSLGHDDSQIKLTCMPTSSISSSEVPADNTITSCLDASCFKFSSESSYYQTHNIGSKGYDCIASGRIAVTEQFKEQHSSSFPSSLSNAFSDVGKQKDSEEQVQRVQIRSIVPVLTAQSSEPQNSYEAENTCSNNSQGHFSQESLSSDINTIYKVGYQMSTVFPVQKKGNLCEYMQDKGMMRPFISPEDSSKDGVNQTSCKETVFTNETIGNTNTLYQEHKEGGNLNSLSGNCEKIAVTHKLQMRKFPMSSTGDKNELDREASEVECNLTPKNSQKFPHHALEDKDNINTDFAMAQGLMELKTVQNNQSFSNILSDAFQEAKDVPLASEKLIDRVTSSSAIDISLDSSVCNVIGEYTSVQRENENGAESPYNCHKEEAAHVKDGVQDHSLSYDAEVSCDLNLKINLQEQRDGNANKAKEKDSASLSPEHHTDNINGREKQDCHANDLFTNIVEMREIKSNTKVEILNSEECFTFNSLWGEKGKPAETASSESEAVEQRHAPNDRRGLEYLVSTFPEIEGSSVCVASNATKQVVGTTVLTVSTSPGDHQKDQLKETCSSESSDLGLVKHSISECEIDTDKDKLQEFHQLVNENSALKTGLGSEIEVDLEECDNASVFQQNMHSQGDDLCEEFELYESLKSRIDWEGLFGSSYEEMETSSFARREGTVQHHSTECNCVSFCSQDKRELHNPIFLPDLQVTITNLLSLRINKSLDLKDVYKQVTESTEPETDKGGNTSGFGMYSQPSGENSSVSCENKFGNSVQESGDASESGSSHSSNSGQNTHVDQGSGKPNSDSLSTEPSNVTVMNDKSKCSTKSKPYFNDTRNKKDRQSRSSKRNLHPSSRGHNIAHKDLRERETHKKRRKPTSHDSSDCFSSLSQGRIKTFSQSERHIRNVLNILNSEASLCKSKHLSRKLNKAVLHLKKAHRRVHTSLQLISKVGQKRKGPLPKAYAIIRNNFWESCDLQGDSLMSERRYSKHFLSKRKYDKKGDKKRFLRFDIEESLTPVSKHRSYRTNRERIAECLSSEVMSGHVSSSLTTFHLREFCDEEQLPESQLPVAYTSQSISQLEYTNSIVGNTSSSELEHFSETSGNVLDPKETLIEKEYQTNLQLCNSDSAKLENRSTHSIMDIAKEYDSEEKRVVCESNPVSLSFIKENTRHSPDKSYNTTCKANTDMHISILDSNQKHILSVDIYEQGNCISDGAKNGEAIFSIEKFTVPMEATSSISTENTANRRYSVPPVSSVLVTAGEEESSVGENGLFDINENEMNFTKHSKLDLASVTEESKIRKKNIKLPCSDISMLLKENVTGPSKRYMAKYIEEEKIRKIEQAVYKKIITEGSAISYKYKSQNKILKEESFHVSKKITTNNLTDSHLSITNSTVDTIALKDIPNQLKEKKEAGQIKVSTNSHSDCLSKPAIEETNNRPVLDGKPKVSALQKELKEHRSANYTSHVTELSQILQRADEAASLQILEEETKLCQNILPLFVEAFERQQDCSVNQILISRKLLVEQNLWNNCRLKLKPCAVDAWVELQMAMETIQFIENKKRFLEGKPTFRSLLWYDESLYSELLHRPRGYQLQSNFYPGFQGRLKYNAFCELQNYHNQLVESLTETKKENNSYYAFLKYKRQINECEAIMKHYTDCFDFCLSVPFACGVNFGDSLVDLETLRKSTLKLIGEHGDSPKVHSYPGKKDHLWIIIEIVSSKVSFIKSSEEINIKICLYGLEHIYFDAAKSLVWNEKSCSLPKRHSEKNREMEEINESAFSKLKKIYGVLSKGLNNEPTSIRLEEDTMIVSKQSALGSISNCRLNKAWLSYPDISCVGEILDQAKSADLEKLQDLTLRCTDHLEILKKYFQMLQEDNIDNIFIMEENVLDMLNNYNPGAVILKPEAIEIYIEIVMISETIHYLKNLIAKKLHNPRFRGMLWFDWSLLPELIGCQEEVVSFSLGDTQTHCLWKLIETAISVLKKELAVVYEYGEASNCSYALHLFYRELKELTGVKRLLNNSKYSVSTYIDLVPHTASVNFGNTVAELEHNYKQFFLLLKNVMSVPQKDFGKMVHIIKVMKTIEHMKVLSAKDTKLSTHLLFLQMLRNRKNALQQNRQEKMETSVTEPEEDSSQPGVSEQTPPGAECIIKNISGSSKKRPVTADTCEVYQEKGNTDTVSSWKKQKVIMKDIGNRQAISKHASTTGSPPSGENKIGSNSSDSLKSISASPEVVKRQSSVPGSVSPAESVQDTCTPESKSKVEPTDSSPGTSASLTEQPENSNDIEKRNGNFSAAKTNNKEDCPLVTCDQKDIDASYSPDYTPAQKSHKTPVDHTQISPSNLTAGNDSLVPDASLLSVSTSQSVKDVHGSLEMSGTDFHHENNEMLDLSTQDCTCTSSPEPVCIQNKIPVLQVDKAQPVKSESPEKCMTNAPNPNTAPFGSYGNSALDVNGTVQYTSSEQNPKDLTQKVGTSRSKPPRSACPTVYNSSAHSFGTSYPYYSWCFYQYSSSNGTAVTHTYQGMTAYEIQQPLPTTVASSVQSTHFNRSYSEHFSYFAGQPQANSFIPGNGYFPSHTPVSYNYQQPLYSQFAFRHPVPQAAYPYPPNPGVFPQVPWTYGLHGNKIHFREGIKNKYLHTEINAT</sequence>
<feature type="compositionally biased region" description="Polar residues" evidence="1">
    <location>
        <begin position="2686"/>
        <end position="2707"/>
    </location>
</feature>
<reference evidence="4 5" key="1">
    <citation type="submission" date="2024-08" db="EMBL/GenBank/DDBJ databases">
        <title>The draft genome of Apodemus speciosus.</title>
        <authorList>
            <person name="Nabeshima K."/>
            <person name="Suzuki S."/>
            <person name="Onuma M."/>
        </authorList>
    </citation>
    <scope>NUCLEOTIDE SEQUENCE [LARGE SCALE GENOMIC DNA]</scope>
    <source>
        <strain evidence="4">IB14-021</strain>
    </source>
</reference>
<feature type="region of interest" description="Disordered" evidence="1">
    <location>
        <begin position="958"/>
        <end position="977"/>
    </location>
</feature>
<feature type="domain" description="Testis expressed sequence 15" evidence="3">
    <location>
        <begin position="2288"/>
        <end position="2405"/>
    </location>
</feature>
<feature type="compositionally biased region" description="Polar residues" evidence="1">
    <location>
        <begin position="2715"/>
        <end position="2732"/>
    </location>
</feature>
<feature type="region of interest" description="Disordered" evidence="1">
    <location>
        <begin position="2767"/>
        <end position="2796"/>
    </location>
</feature>
<feature type="region of interest" description="Disordered" evidence="1">
    <location>
        <begin position="885"/>
        <end position="916"/>
    </location>
</feature>